<proteinExistence type="predicted"/>
<evidence type="ECO:0000256" key="5">
    <source>
        <dbReference type="ARBA" id="ARBA00023242"/>
    </source>
</evidence>
<feature type="region of interest" description="Disordered" evidence="6">
    <location>
        <begin position="202"/>
        <end position="232"/>
    </location>
</feature>
<feature type="domain" description="TF-B3" evidence="7">
    <location>
        <begin position="359"/>
        <end position="457"/>
    </location>
</feature>
<reference evidence="8 9" key="1">
    <citation type="submission" date="2024-01" db="EMBL/GenBank/DDBJ databases">
        <title>The genomes of 5 underutilized Papilionoideae crops provide insights into root nodulation and disease resistance.</title>
        <authorList>
            <person name="Yuan L."/>
        </authorList>
    </citation>
    <scope>NUCLEOTIDE SEQUENCE [LARGE SCALE GENOMIC DNA]</scope>
    <source>
        <strain evidence="8">LY-2023</strain>
        <tissue evidence="8">Leaf</tissue>
    </source>
</reference>
<dbReference type="InterPro" id="IPR044837">
    <property type="entry name" value="REM16-like"/>
</dbReference>
<name>A0AAN9PUB2_CLITE</name>
<sequence length="485" mass="54277">MVEKKTLEIQFKLCSQVLTIWLVGGVSLFSGFKIKASSSFALTPLSTVKVCTFFNMLEMGLRNCNGCRSLEEDIYWTRFQFQHFVQFLRTGFDQHFALPKTFSDNLKKKLPENVSLKGPSGVVWNIGLTTRDDTLYFTNGWQQFAKDQSLRENDFLVFKYNGESQFDVLIFDGGSFCEKAGSYFVRKCGHAEDVSGCVTKKRDTDNSVEEDNTPSLNPDVECASRDKSGHVNGVKEPVIAPAETPYEKTFMAGLESASPEQHTPNGVPDPKSVPSKSTGRRSRSLVSAVKHIQTKRRGRPPKPSSLRDRALNWVTDCEPASAGKSGSFDSYISNRRPVTDDETKRALQLAQAACASDSYLVVMRPTHVYRRFFMAIPTKWMADHISVTSQDVILRMGKGEWVAKYSFHAIRNTGGLTGGWKHFTLDNNLEEYDVCVFKPAGHMNNTLVLDVSIFRVVEEIVPLTAIGSPAKRSRKQVGKPIETES</sequence>
<dbReference type="CDD" id="cd10017">
    <property type="entry name" value="B3_DNA"/>
    <property type="match status" value="2"/>
</dbReference>
<feature type="region of interest" description="Disordered" evidence="6">
    <location>
        <begin position="255"/>
        <end position="310"/>
    </location>
</feature>
<organism evidence="8 9">
    <name type="scientific">Clitoria ternatea</name>
    <name type="common">Butterfly pea</name>
    <dbReference type="NCBI Taxonomy" id="43366"/>
    <lineage>
        <taxon>Eukaryota</taxon>
        <taxon>Viridiplantae</taxon>
        <taxon>Streptophyta</taxon>
        <taxon>Embryophyta</taxon>
        <taxon>Tracheophyta</taxon>
        <taxon>Spermatophyta</taxon>
        <taxon>Magnoliopsida</taxon>
        <taxon>eudicotyledons</taxon>
        <taxon>Gunneridae</taxon>
        <taxon>Pentapetalae</taxon>
        <taxon>rosids</taxon>
        <taxon>fabids</taxon>
        <taxon>Fabales</taxon>
        <taxon>Fabaceae</taxon>
        <taxon>Papilionoideae</taxon>
        <taxon>50 kb inversion clade</taxon>
        <taxon>NPAAA clade</taxon>
        <taxon>indigoferoid/millettioid clade</taxon>
        <taxon>Phaseoleae</taxon>
        <taxon>Clitoria</taxon>
    </lineage>
</organism>
<dbReference type="PANTHER" id="PTHR31391">
    <property type="entry name" value="B3 DOMAIN-CONTAINING PROTEIN OS11G0197600-RELATED"/>
    <property type="match status" value="1"/>
</dbReference>
<dbReference type="InterPro" id="IPR015300">
    <property type="entry name" value="DNA-bd_pseudobarrel_sf"/>
</dbReference>
<evidence type="ECO:0000256" key="2">
    <source>
        <dbReference type="ARBA" id="ARBA00023015"/>
    </source>
</evidence>
<comment type="subcellular location">
    <subcellularLocation>
        <location evidence="1">Nucleus</location>
    </subcellularLocation>
</comment>
<dbReference type="Gene3D" id="2.40.330.10">
    <property type="entry name" value="DNA-binding pseudobarrel domain"/>
    <property type="match status" value="2"/>
</dbReference>
<gene>
    <name evidence="8" type="ORF">RJT34_08024</name>
</gene>
<dbReference type="InterPro" id="IPR003340">
    <property type="entry name" value="B3_DNA-bd"/>
</dbReference>
<dbReference type="PANTHER" id="PTHR31391:SF157">
    <property type="entry name" value="B3 DOMAIN-CONTAINING PROTEIN REM16"/>
    <property type="match status" value="1"/>
</dbReference>
<dbReference type="EMBL" id="JAYKXN010000002">
    <property type="protein sequence ID" value="KAK7310472.1"/>
    <property type="molecule type" value="Genomic_DNA"/>
</dbReference>
<accession>A0AAN9PUB2</accession>
<evidence type="ECO:0000313" key="9">
    <source>
        <dbReference type="Proteomes" id="UP001359559"/>
    </source>
</evidence>
<dbReference type="Pfam" id="PF02362">
    <property type="entry name" value="B3"/>
    <property type="match status" value="2"/>
</dbReference>
<keyword evidence="4" id="KW-0804">Transcription</keyword>
<evidence type="ECO:0000313" key="8">
    <source>
        <dbReference type="EMBL" id="KAK7310472.1"/>
    </source>
</evidence>
<keyword evidence="2" id="KW-0805">Transcription regulation</keyword>
<dbReference type="SMART" id="SM01019">
    <property type="entry name" value="B3"/>
    <property type="match status" value="2"/>
</dbReference>
<protein>
    <recommendedName>
        <fullName evidence="7">TF-B3 domain-containing protein</fullName>
    </recommendedName>
</protein>
<feature type="domain" description="TF-B3" evidence="7">
    <location>
        <begin position="81"/>
        <end position="174"/>
    </location>
</feature>
<comment type="caution">
    <text evidence="8">The sequence shown here is derived from an EMBL/GenBank/DDBJ whole genome shotgun (WGS) entry which is preliminary data.</text>
</comment>
<dbReference type="AlphaFoldDB" id="A0AAN9PUB2"/>
<evidence type="ECO:0000256" key="6">
    <source>
        <dbReference type="SAM" id="MobiDB-lite"/>
    </source>
</evidence>
<dbReference type="SUPFAM" id="SSF101936">
    <property type="entry name" value="DNA-binding pseudobarrel domain"/>
    <property type="match status" value="2"/>
</dbReference>
<dbReference type="GO" id="GO:0005634">
    <property type="term" value="C:nucleus"/>
    <property type="evidence" value="ECO:0007669"/>
    <property type="project" value="UniProtKB-SubCell"/>
</dbReference>
<dbReference type="GO" id="GO:0003677">
    <property type="term" value="F:DNA binding"/>
    <property type="evidence" value="ECO:0007669"/>
    <property type="project" value="UniProtKB-KW"/>
</dbReference>
<evidence type="ECO:0000256" key="3">
    <source>
        <dbReference type="ARBA" id="ARBA00023125"/>
    </source>
</evidence>
<evidence type="ECO:0000256" key="4">
    <source>
        <dbReference type="ARBA" id="ARBA00023163"/>
    </source>
</evidence>
<keyword evidence="5" id="KW-0539">Nucleus</keyword>
<keyword evidence="9" id="KW-1185">Reference proteome</keyword>
<keyword evidence="3" id="KW-0238">DNA-binding</keyword>
<evidence type="ECO:0000259" key="7">
    <source>
        <dbReference type="PROSITE" id="PS50863"/>
    </source>
</evidence>
<dbReference type="PROSITE" id="PS50863">
    <property type="entry name" value="B3"/>
    <property type="match status" value="2"/>
</dbReference>
<evidence type="ECO:0000256" key="1">
    <source>
        <dbReference type="ARBA" id="ARBA00004123"/>
    </source>
</evidence>
<dbReference type="Proteomes" id="UP001359559">
    <property type="component" value="Unassembled WGS sequence"/>
</dbReference>